<reference evidence="2" key="2">
    <citation type="journal article" date="2015" name="Fish Shellfish Immunol.">
        <title>Early steps in the European eel (Anguilla anguilla)-Vibrio vulnificus interaction in the gills: Role of the RtxA13 toxin.</title>
        <authorList>
            <person name="Callol A."/>
            <person name="Pajuelo D."/>
            <person name="Ebbesson L."/>
            <person name="Teles M."/>
            <person name="MacKenzie S."/>
            <person name="Amaro C."/>
        </authorList>
    </citation>
    <scope>NUCLEOTIDE SEQUENCE</scope>
</reference>
<organism evidence="2">
    <name type="scientific">Anguilla anguilla</name>
    <name type="common">European freshwater eel</name>
    <name type="synonym">Muraena anguilla</name>
    <dbReference type="NCBI Taxonomy" id="7936"/>
    <lineage>
        <taxon>Eukaryota</taxon>
        <taxon>Metazoa</taxon>
        <taxon>Chordata</taxon>
        <taxon>Craniata</taxon>
        <taxon>Vertebrata</taxon>
        <taxon>Euteleostomi</taxon>
        <taxon>Actinopterygii</taxon>
        <taxon>Neopterygii</taxon>
        <taxon>Teleostei</taxon>
        <taxon>Anguilliformes</taxon>
        <taxon>Anguillidae</taxon>
        <taxon>Anguilla</taxon>
    </lineage>
</organism>
<accession>A0A0E9X713</accession>
<reference evidence="2" key="1">
    <citation type="submission" date="2014-11" db="EMBL/GenBank/DDBJ databases">
        <authorList>
            <person name="Amaro Gonzalez C."/>
        </authorList>
    </citation>
    <scope>NUCLEOTIDE SEQUENCE</scope>
</reference>
<feature type="region of interest" description="Disordered" evidence="1">
    <location>
        <begin position="1"/>
        <end position="93"/>
    </location>
</feature>
<sequence>MSQKRKDRSADFESSLSEMSETSSGMLSSKRKKSMKSTDSMSHPVNFGGDSSGDKRIQLERAVSPVPSHLSMKSTDSMFHPVNFGGDFSGDKR</sequence>
<dbReference type="AlphaFoldDB" id="A0A0E9X713"/>
<proteinExistence type="predicted"/>
<evidence type="ECO:0000256" key="1">
    <source>
        <dbReference type="SAM" id="MobiDB-lite"/>
    </source>
</evidence>
<dbReference type="EMBL" id="GBXM01011094">
    <property type="protein sequence ID" value="JAH97483.1"/>
    <property type="molecule type" value="Transcribed_RNA"/>
</dbReference>
<feature type="compositionally biased region" description="Low complexity" evidence="1">
    <location>
        <begin position="13"/>
        <end position="28"/>
    </location>
</feature>
<evidence type="ECO:0000313" key="2">
    <source>
        <dbReference type="EMBL" id="JAH97483.1"/>
    </source>
</evidence>
<name>A0A0E9X713_ANGAN</name>
<protein>
    <submittedName>
        <fullName evidence="2">Uncharacterized protein</fullName>
    </submittedName>
</protein>